<evidence type="ECO:0000256" key="4">
    <source>
        <dbReference type="ARBA" id="ARBA00005420"/>
    </source>
</evidence>
<evidence type="ECO:0000256" key="12">
    <source>
        <dbReference type="ARBA" id="ARBA00023136"/>
    </source>
</evidence>
<evidence type="ECO:0000256" key="8">
    <source>
        <dbReference type="ARBA" id="ARBA00022798"/>
    </source>
</evidence>
<evidence type="ECO:0000313" key="17">
    <source>
        <dbReference type="Proteomes" id="UP000186817"/>
    </source>
</evidence>
<keyword evidence="5" id="KW-0444">Lipid biosynthesis</keyword>
<comment type="similarity">
    <text evidence="4 14">Belongs to the diacylglycerol acyltransferase family.</text>
</comment>
<dbReference type="PANTHER" id="PTHR12317">
    <property type="entry name" value="DIACYLGLYCEROL O-ACYLTRANSFERASE"/>
    <property type="match status" value="1"/>
</dbReference>
<dbReference type="InterPro" id="IPR007130">
    <property type="entry name" value="DAGAT"/>
</dbReference>
<keyword evidence="12 14" id="KW-0472">Membrane</keyword>
<evidence type="ECO:0000256" key="1">
    <source>
        <dbReference type="ARBA" id="ARBA00004477"/>
    </source>
</evidence>
<proteinExistence type="inferred from homology"/>
<dbReference type="GO" id="GO:0004144">
    <property type="term" value="F:diacylglycerol O-acyltransferase activity"/>
    <property type="evidence" value="ECO:0007669"/>
    <property type="project" value="TreeGrafter"/>
</dbReference>
<dbReference type="Pfam" id="PF03982">
    <property type="entry name" value="DAGAT"/>
    <property type="match status" value="1"/>
</dbReference>
<comment type="pathway">
    <text evidence="3">Lipid metabolism.</text>
</comment>
<protein>
    <recommendedName>
        <fullName evidence="14">Acyltransferase</fullName>
        <ecNumber evidence="14">2.3.1.-</ecNumber>
    </recommendedName>
</protein>
<dbReference type="AlphaFoldDB" id="A0A1Q9EAU8"/>
<keyword evidence="13 16" id="KW-0012">Acyltransferase</keyword>
<comment type="caution">
    <text evidence="16">The sequence shown here is derived from an EMBL/GenBank/DDBJ whole genome shotgun (WGS) entry which is preliminary data.</text>
</comment>
<comment type="pathway">
    <text evidence="2">Glycerolipid metabolism; triacylglycerol biosynthesis.</text>
</comment>
<evidence type="ECO:0000256" key="10">
    <source>
        <dbReference type="ARBA" id="ARBA00022989"/>
    </source>
</evidence>
<gene>
    <name evidence="16" type="primary">AWAT1</name>
    <name evidence="16" type="ORF">AK812_SmicGene12378</name>
</gene>
<keyword evidence="11" id="KW-0443">Lipid metabolism</keyword>
<dbReference type="GO" id="GO:0019432">
    <property type="term" value="P:triglyceride biosynthetic process"/>
    <property type="evidence" value="ECO:0007669"/>
    <property type="project" value="TreeGrafter"/>
</dbReference>
<dbReference type="OMA" id="RMWIAGH"/>
<comment type="subcellular location">
    <subcellularLocation>
        <location evidence="1 14">Endoplasmic reticulum membrane</location>
        <topology evidence="1 14">Multi-pass membrane protein</topology>
    </subcellularLocation>
</comment>
<keyword evidence="17" id="KW-1185">Reference proteome</keyword>
<evidence type="ECO:0000256" key="2">
    <source>
        <dbReference type="ARBA" id="ARBA00004771"/>
    </source>
</evidence>
<feature type="transmembrane region" description="Helical" evidence="14">
    <location>
        <begin position="57"/>
        <end position="79"/>
    </location>
</feature>
<organism evidence="16 17">
    <name type="scientific">Symbiodinium microadriaticum</name>
    <name type="common">Dinoflagellate</name>
    <name type="synonym">Zooxanthella microadriatica</name>
    <dbReference type="NCBI Taxonomy" id="2951"/>
    <lineage>
        <taxon>Eukaryota</taxon>
        <taxon>Sar</taxon>
        <taxon>Alveolata</taxon>
        <taxon>Dinophyceae</taxon>
        <taxon>Suessiales</taxon>
        <taxon>Symbiodiniaceae</taxon>
        <taxon>Symbiodinium</taxon>
    </lineage>
</organism>
<dbReference type="EMBL" id="LSRX01000208">
    <property type="protein sequence ID" value="OLQ04528.1"/>
    <property type="molecule type" value="Genomic_DNA"/>
</dbReference>
<reference evidence="16 17" key="1">
    <citation type="submission" date="2016-02" db="EMBL/GenBank/DDBJ databases">
        <title>Genome analysis of coral dinoflagellate symbionts highlights evolutionary adaptations to a symbiotic lifestyle.</title>
        <authorList>
            <person name="Aranda M."/>
            <person name="Li Y."/>
            <person name="Liew Y.J."/>
            <person name="Baumgarten S."/>
            <person name="Simakov O."/>
            <person name="Wilson M."/>
            <person name="Piel J."/>
            <person name="Ashoor H."/>
            <person name="Bougouffa S."/>
            <person name="Bajic V.B."/>
            <person name="Ryu T."/>
            <person name="Ravasi T."/>
            <person name="Bayer T."/>
            <person name="Micklem G."/>
            <person name="Kim H."/>
            <person name="Bhak J."/>
            <person name="Lajeunesse T.C."/>
            <person name="Voolstra C.R."/>
        </authorList>
    </citation>
    <scope>NUCLEOTIDE SEQUENCE [LARGE SCALE GENOMIC DNA]</scope>
    <source>
        <strain evidence="16 17">CCMP2467</strain>
    </source>
</reference>
<evidence type="ECO:0000256" key="15">
    <source>
        <dbReference type="SAM" id="MobiDB-lite"/>
    </source>
</evidence>
<keyword evidence="10 14" id="KW-1133">Transmembrane helix</keyword>
<evidence type="ECO:0000256" key="3">
    <source>
        <dbReference type="ARBA" id="ARBA00005189"/>
    </source>
</evidence>
<dbReference type="EC" id="2.3.1.-" evidence="14"/>
<dbReference type="Proteomes" id="UP000186817">
    <property type="component" value="Unassembled WGS sequence"/>
</dbReference>
<evidence type="ECO:0000313" key="16">
    <source>
        <dbReference type="EMBL" id="OLQ04528.1"/>
    </source>
</evidence>
<keyword evidence="7 14" id="KW-0812">Transmembrane</keyword>
<evidence type="ECO:0000256" key="7">
    <source>
        <dbReference type="ARBA" id="ARBA00022692"/>
    </source>
</evidence>
<evidence type="ECO:0000256" key="11">
    <source>
        <dbReference type="ARBA" id="ARBA00023098"/>
    </source>
</evidence>
<evidence type="ECO:0000256" key="13">
    <source>
        <dbReference type="ARBA" id="ARBA00023315"/>
    </source>
</evidence>
<keyword evidence="9 14" id="KW-0256">Endoplasmic reticulum</keyword>
<feature type="transmembrane region" description="Helical" evidence="14">
    <location>
        <begin position="125"/>
        <end position="142"/>
    </location>
</feature>
<dbReference type="PANTHER" id="PTHR12317:SF0">
    <property type="entry name" value="ACYLTRANSFERASE"/>
    <property type="match status" value="1"/>
</dbReference>
<evidence type="ECO:0000256" key="5">
    <source>
        <dbReference type="ARBA" id="ARBA00022516"/>
    </source>
</evidence>
<keyword evidence="6 14" id="KW-0808">Transferase</keyword>
<name>A0A1Q9EAU8_SYMMI</name>
<keyword evidence="8" id="KW-0319">Glycerol metabolism</keyword>
<evidence type="ECO:0000256" key="9">
    <source>
        <dbReference type="ARBA" id="ARBA00022824"/>
    </source>
</evidence>
<sequence length="408" mass="44132">MASKALVVDSSHFGSSRPGSAEENRIRRLALHFARPLVAATAAALPDAHVKSWTKGLIAHLILVPPWVFPPGMLLGSLLTAGAPFGAKGILASLGVGTGLMAGPKTLRPVLCAFVMLLAARAKKGVAMAGAIFASFLTWLVTRSGTISPQPWYFNFISTWIKDFYTETGLRGALHDIRPAKSFLGFHPHGCLCAGFTINGTYNPDFMRAATRVAWLCDNNLRHKNPGFQLMSEAYQAEDRAIEACVGLAVLGLGSYTADASMYPAMDFSSGLPPDTMAVLDMGGIDPDKWQRLRELQDTVAAVAPLLEGGRMDGTYSSEVSAKSMAKEKGENNVPAVMFFGWPLLPFLPRPQSRIITYVGPGIDLPQIPSPSNEDVDHWHKVYMEGLQKLFDENKAEAGYPDAQLEIL</sequence>
<feature type="transmembrane region" description="Helical" evidence="14">
    <location>
        <begin position="85"/>
        <end position="104"/>
    </location>
</feature>
<feature type="region of interest" description="Disordered" evidence="15">
    <location>
        <begin position="1"/>
        <end position="20"/>
    </location>
</feature>
<evidence type="ECO:0000256" key="6">
    <source>
        <dbReference type="ARBA" id="ARBA00022679"/>
    </source>
</evidence>
<dbReference type="GO" id="GO:0006071">
    <property type="term" value="P:glycerol metabolic process"/>
    <property type="evidence" value="ECO:0007669"/>
    <property type="project" value="UniProtKB-KW"/>
</dbReference>
<dbReference type="GO" id="GO:0005789">
    <property type="term" value="C:endoplasmic reticulum membrane"/>
    <property type="evidence" value="ECO:0007669"/>
    <property type="project" value="UniProtKB-SubCell"/>
</dbReference>
<evidence type="ECO:0000256" key="14">
    <source>
        <dbReference type="RuleBase" id="RU367023"/>
    </source>
</evidence>
<accession>A0A1Q9EAU8</accession>
<dbReference type="OrthoDB" id="264532at2759"/>